<organism evidence="2 3">
    <name type="scientific">Spirosoma flavum</name>
    <dbReference type="NCBI Taxonomy" id="2048557"/>
    <lineage>
        <taxon>Bacteria</taxon>
        <taxon>Pseudomonadati</taxon>
        <taxon>Bacteroidota</taxon>
        <taxon>Cytophagia</taxon>
        <taxon>Cytophagales</taxon>
        <taxon>Cytophagaceae</taxon>
        <taxon>Spirosoma</taxon>
    </lineage>
</organism>
<feature type="signal peptide" evidence="1">
    <location>
        <begin position="1"/>
        <end position="21"/>
    </location>
</feature>
<accession>A0ABW6AL41</accession>
<proteinExistence type="predicted"/>
<evidence type="ECO:0008006" key="4">
    <source>
        <dbReference type="Google" id="ProtNLM"/>
    </source>
</evidence>
<dbReference type="Gene3D" id="2.60.120.260">
    <property type="entry name" value="Galactose-binding domain-like"/>
    <property type="match status" value="1"/>
</dbReference>
<reference evidence="3" key="1">
    <citation type="journal article" date="2019" name="Int. J. Syst. Evol. Microbiol.">
        <title>The Global Catalogue of Microorganisms (GCM) 10K type strain sequencing project: providing services to taxonomists for standard genome sequencing and annotation.</title>
        <authorList>
            <consortium name="The Broad Institute Genomics Platform"/>
            <consortium name="The Broad Institute Genome Sequencing Center for Infectious Disease"/>
            <person name="Wu L."/>
            <person name="Ma J."/>
        </authorList>
    </citation>
    <scope>NUCLEOTIDE SEQUENCE [LARGE SCALE GENOMIC DNA]</scope>
    <source>
        <strain evidence="3">KCTC 52490</strain>
    </source>
</reference>
<dbReference type="EMBL" id="JBHUOM010000007">
    <property type="protein sequence ID" value="MFD2934895.1"/>
    <property type="molecule type" value="Genomic_DNA"/>
</dbReference>
<dbReference type="RefSeq" id="WP_381501777.1">
    <property type="nucleotide sequence ID" value="NZ_JBHUOM010000007.1"/>
</dbReference>
<feature type="chain" id="PRO_5045419748" description="DUF4843 domain-containing protein" evidence="1">
    <location>
        <begin position="22"/>
        <end position="204"/>
    </location>
</feature>
<evidence type="ECO:0000313" key="2">
    <source>
        <dbReference type="EMBL" id="MFD2934895.1"/>
    </source>
</evidence>
<dbReference type="Proteomes" id="UP001597512">
    <property type="component" value="Unassembled WGS sequence"/>
</dbReference>
<gene>
    <name evidence="2" type="ORF">ACFS25_13955</name>
</gene>
<evidence type="ECO:0000256" key="1">
    <source>
        <dbReference type="SAM" id="SignalP"/>
    </source>
</evidence>
<name>A0ABW6AL41_9BACT</name>
<comment type="caution">
    <text evidence="2">The sequence shown here is derived from an EMBL/GenBank/DDBJ whole genome shotgun (WGS) entry which is preliminary data.</text>
</comment>
<protein>
    <recommendedName>
        <fullName evidence="4">DUF4843 domain-containing protein</fullName>
    </recommendedName>
</protein>
<keyword evidence="1" id="KW-0732">Signal</keyword>
<sequence>MRIIGSLLLLLLTAAIMNACKKEDAQPLTQTVANVLTNSDFEITPYQDWTNNLGKISTTNPTNYSVSYSTEAASSPSHSIKVTCSAAPNDSTYQYMQQILYTATTPIPAGAKLTMKVKIKMVNIQGNGIALAMGGNQGASAKYASAFYTSTEGKTSIVGTNEFKEYTLTFDAFPANATSMYVLLFFLPKTTGTAYYDDASLSIN</sequence>
<evidence type="ECO:0000313" key="3">
    <source>
        <dbReference type="Proteomes" id="UP001597512"/>
    </source>
</evidence>
<keyword evidence="3" id="KW-1185">Reference proteome</keyword>